<dbReference type="PANTHER" id="PTHR30137:SF16">
    <property type="entry name" value="BLL0895 PROTEIN"/>
    <property type="match status" value="1"/>
</dbReference>
<evidence type="ECO:0000259" key="5">
    <source>
        <dbReference type="Pfam" id="PF00296"/>
    </source>
</evidence>
<keyword evidence="1" id="KW-0285">Flavoprotein</keyword>
<gene>
    <name evidence="6" type="ORF">GBAR_LOCUS11473</name>
</gene>
<dbReference type="GO" id="GO:0016705">
    <property type="term" value="F:oxidoreductase activity, acting on paired donors, with incorporation or reduction of molecular oxygen"/>
    <property type="evidence" value="ECO:0007669"/>
    <property type="project" value="InterPro"/>
</dbReference>
<name>A0AA35WLQ4_GEOBA</name>
<accession>A0AA35WLQ4</accession>
<keyword evidence="3" id="KW-0503">Monooxygenase</keyword>
<dbReference type="PANTHER" id="PTHR30137">
    <property type="entry name" value="LUCIFERASE-LIKE MONOOXYGENASE"/>
    <property type="match status" value="1"/>
</dbReference>
<dbReference type="GO" id="GO:0005829">
    <property type="term" value="C:cytosol"/>
    <property type="evidence" value="ECO:0007669"/>
    <property type="project" value="TreeGrafter"/>
</dbReference>
<dbReference type="InterPro" id="IPR011251">
    <property type="entry name" value="Luciferase-like_dom"/>
</dbReference>
<evidence type="ECO:0000256" key="3">
    <source>
        <dbReference type="ARBA" id="ARBA00023033"/>
    </source>
</evidence>
<feature type="region of interest" description="Disordered" evidence="4">
    <location>
        <begin position="348"/>
        <end position="380"/>
    </location>
</feature>
<dbReference type="Pfam" id="PF00296">
    <property type="entry name" value="Bac_luciferase"/>
    <property type="match status" value="1"/>
</dbReference>
<dbReference type="SUPFAM" id="SSF51679">
    <property type="entry name" value="Bacterial luciferase-like"/>
    <property type="match status" value="1"/>
</dbReference>
<dbReference type="EMBL" id="CASHTH010001721">
    <property type="protein sequence ID" value="CAI8019015.1"/>
    <property type="molecule type" value="Genomic_DNA"/>
</dbReference>
<sequence length="416" mass="46307">MKFGVFMAPFHRVGENPTLALERDLELIQWLDTLGFDEAYIGEHHSAGWETIASPEVFMATAAERTRNIKLGSGVVSLPYHHPYMVANRFVQLDHLTRGRVILGVGPGALASDALMLGIRPEKQREMMDESLGVIMRLMTETDPITYKSDWFELNEAVIQLRPYQSPHIPVAVASVESPAGVTTAGKHGASVLSLSVPRDTIRRTSLMELWDIAEETAAEHGKTMHREEWGIVMGMHLADSRKASPRGHSGGQRPGGNRILCPHPWQSRPGRSPGPDSGFHGGAQPVDRRHPRRRHRWHRAPARNQRRLRQVHDSRGRLGPTRQAAPQLRAAGPLRHASVPGISHRYRDLQPMGGRAHRGTAGQSLRRHQGGHRTLRRQPQQQLAVLYPVRQGNNLKTRQDTQPVILAKAGIPALA</sequence>
<comment type="caution">
    <text evidence="6">The sequence shown here is derived from an EMBL/GenBank/DDBJ whole genome shotgun (WGS) entry which is preliminary data.</text>
</comment>
<evidence type="ECO:0000256" key="2">
    <source>
        <dbReference type="ARBA" id="ARBA00023002"/>
    </source>
</evidence>
<evidence type="ECO:0000313" key="7">
    <source>
        <dbReference type="Proteomes" id="UP001174909"/>
    </source>
</evidence>
<keyword evidence="2" id="KW-0560">Oxidoreductase</keyword>
<proteinExistence type="predicted"/>
<organism evidence="6 7">
    <name type="scientific">Geodia barretti</name>
    <name type="common">Barrett's horny sponge</name>
    <dbReference type="NCBI Taxonomy" id="519541"/>
    <lineage>
        <taxon>Eukaryota</taxon>
        <taxon>Metazoa</taxon>
        <taxon>Porifera</taxon>
        <taxon>Demospongiae</taxon>
        <taxon>Heteroscleromorpha</taxon>
        <taxon>Tetractinellida</taxon>
        <taxon>Astrophorina</taxon>
        <taxon>Geodiidae</taxon>
        <taxon>Geodia</taxon>
    </lineage>
</organism>
<feature type="compositionally biased region" description="Basic residues" evidence="4">
    <location>
        <begin position="366"/>
        <end position="377"/>
    </location>
</feature>
<feature type="region of interest" description="Disordered" evidence="4">
    <location>
        <begin position="242"/>
        <end position="332"/>
    </location>
</feature>
<evidence type="ECO:0000313" key="6">
    <source>
        <dbReference type="EMBL" id="CAI8019015.1"/>
    </source>
</evidence>
<reference evidence="6" key="1">
    <citation type="submission" date="2023-03" db="EMBL/GenBank/DDBJ databases">
        <authorList>
            <person name="Steffen K."/>
            <person name="Cardenas P."/>
        </authorList>
    </citation>
    <scope>NUCLEOTIDE SEQUENCE</scope>
</reference>
<evidence type="ECO:0000256" key="1">
    <source>
        <dbReference type="ARBA" id="ARBA00022630"/>
    </source>
</evidence>
<evidence type="ECO:0000256" key="4">
    <source>
        <dbReference type="SAM" id="MobiDB-lite"/>
    </source>
</evidence>
<feature type="domain" description="Luciferase-like" evidence="5">
    <location>
        <begin position="1"/>
        <end position="249"/>
    </location>
</feature>
<dbReference type="InterPro" id="IPR050766">
    <property type="entry name" value="Bact_Lucif_Oxidored"/>
</dbReference>
<keyword evidence="7" id="KW-1185">Reference proteome</keyword>
<dbReference type="GO" id="GO:0004497">
    <property type="term" value="F:monooxygenase activity"/>
    <property type="evidence" value="ECO:0007669"/>
    <property type="project" value="UniProtKB-KW"/>
</dbReference>
<feature type="compositionally biased region" description="Basic residues" evidence="4">
    <location>
        <begin position="290"/>
        <end position="310"/>
    </location>
</feature>
<dbReference type="Gene3D" id="3.20.20.30">
    <property type="entry name" value="Luciferase-like domain"/>
    <property type="match status" value="1"/>
</dbReference>
<protein>
    <submittedName>
        <fullName evidence="6">Limonene 1,2-monooxygenase</fullName>
    </submittedName>
</protein>
<dbReference type="Proteomes" id="UP001174909">
    <property type="component" value="Unassembled WGS sequence"/>
</dbReference>
<dbReference type="InterPro" id="IPR036661">
    <property type="entry name" value="Luciferase-like_sf"/>
</dbReference>
<dbReference type="AlphaFoldDB" id="A0AA35WLQ4"/>